<dbReference type="Gene3D" id="2.70.98.30">
    <property type="entry name" value="Golgi alpha-mannosidase II, domain 4"/>
    <property type="match status" value="1"/>
</dbReference>
<dbReference type="AlphaFoldDB" id="A0A3R7ALT5"/>
<dbReference type="PANTHER" id="PTHR11607">
    <property type="entry name" value="ALPHA-MANNOSIDASE"/>
    <property type="match status" value="1"/>
</dbReference>
<gene>
    <name evidence="2" type="ORF">DYB37_011383</name>
</gene>
<feature type="domain" description="Glycosyl hydrolase family 38 C-terminal" evidence="1">
    <location>
        <begin position="54"/>
        <end position="103"/>
    </location>
</feature>
<dbReference type="Proteomes" id="UP000285430">
    <property type="component" value="Unassembled WGS sequence"/>
</dbReference>
<evidence type="ECO:0000259" key="1">
    <source>
        <dbReference type="Pfam" id="PF07748"/>
    </source>
</evidence>
<dbReference type="InterPro" id="IPR011013">
    <property type="entry name" value="Gal_mutarotase_sf_dom"/>
</dbReference>
<evidence type="ECO:0000313" key="2">
    <source>
        <dbReference type="EMBL" id="RHZ29254.1"/>
    </source>
</evidence>
<feature type="non-terminal residue" evidence="2">
    <location>
        <position position="1"/>
    </location>
</feature>
<proteinExistence type="predicted"/>
<dbReference type="InterPro" id="IPR050843">
    <property type="entry name" value="Glycosyl_Hydrlase_38"/>
</dbReference>
<dbReference type="InterPro" id="IPR028995">
    <property type="entry name" value="Glyco_hydro_57/38_cen_sf"/>
</dbReference>
<reference evidence="2 3" key="1">
    <citation type="submission" date="2018-08" db="EMBL/GenBank/DDBJ databases">
        <title>Aphanomyces genome sequencing and annotation.</title>
        <authorList>
            <person name="Minardi D."/>
            <person name="Oidtmann B."/>
            <person name="Van Der Giezen M."/>
            <person name="Studholme D.J."/>
        </authorList>
    </citation>
    <scope>NUCLEOTIDE SEQUENCE [LARGE SCALE GENOMIC DNA]</scope>
    <source>
        <strain evidence="2 3">Da</strain>
    </source>
</reference>
<comment type="caution">
    <text evidence="2">The sequence shown here is derived from an EMBL/GenBank/DDBJ whole genome shotgun (WGS) entry which is preliminary data.</text>
</comment>
<dbReference type="PANTHER" id="PTHR11607:SF3">
    <property type="entry name" value="LYSOSOMAL ALPHA-MANNOSIDASE"/>
    <property type="match status" value="1"/>
</dbReference>
<evidence type="ECO:0000313" key="3">
    <source>
        <dbReference type="Proteomes" id="UP000285430"/>
    </source>
</evidence>
<dbReference type="SUPFAM" id="SSF74650">
    <property type="entry name" value="Galactose mutarotase-like"/>
    <property type="match status" value="1"/>
</dbReference>
<dbReference type="GO" id="GO:0006013">
    <property type="term" value="P:mannose metabolic process"/>
    <property type="evidence" value="ECO:0007669"/>
    <property type="project" value="InterPro"/>
</dbReference>
<sequence length="292" mass="31905">LNHLLASVSLTMHHDGITGTEKQAVAADYAQRLAEGLADGQDLNVNSAEEAIAANYVPMTLATYIRDTVSQFNVVTDRAQGVASLRDGSVEIMVHRRLLEDDHKGVNEHLNERETLSVGDNAVVIQGLTVRGSVALSVGPLDAAMERLRLDMYYRYLTPLVAVAHGHIVPPSSHDHPSWNGRLPLNVGLTSLEAHSPKCIRLRLTHLFAVDEHPVWSQPATVSLATLLGPSFESFSTVWEISLTGNRRVLGPFVMADALTIRPMHVRAFEICQSTGYVEEAVSVDGFDVPEF</sequence>
<dbReference type="Pfam" id="PF07748">
    <property type="entry name" value="Glyco_hydro_38C"/>
    <property type="match status" value="1"/>
</dbReference>
<dbReference type="GO" id="GO:0030246">
    <property type="term" value="F:carbohydrate binding"/>
    <property type="evidence" value="ECO:0007669"/>
    <property type="project" value="InterPro"/>
</dbReference>
<dbReference type="GO" id="GO:0004559">
    <property type="term" value="F:alpha-mannosidase activity"/>
    <property type="evidence" value="ECO:0007669"/>
    <property type="project" value="InterPro"/>
</dbReference>
<protein>
    <recommendedName>
        <fullName evidence="1">Glycosyl hydrolase family 38 C-terminal domain-containing protein</fullName>
    </recommendedName>
</protein>
<name>A0A3R7ALT5_APHAT</name>
<dbReference type="Gene3D" id="2.60.40.1360">
    <property type="match status" value="1"/>
</dbReference>
<dbReference type="SUPFAM" id="SSF88688">
    <property type="entry name" value="Families 57/38 glycoside transferase middle domain"/>
    <property type="match status" value="1"/>
</dbReference>
<dbReference type="InterPro" id="IPR011682">
    <property type="entry name" value="Glyco_hydro_38_C"/>
</dbReference>
<organism evidence="2 3">
    <name type="scientific">Aphanomyces astaci</name>
    <name type="common">Crayfish plague agent</name>
    <dbReference type="NCBI Taxonomy" id="112090"/>
    <lineage>
        <taxon>Eukaryota</taxon>
        <taxon>Sar</taxon>
        <taxon>Stramenopiles</taxon>
        <taxon>Oomycota</taxon>
        <taxon>Saprolegniomycetes</taxon>
        <taxon>Saprolegniales</taxon>
        <taxon>Verrucalvaceae</taxon>
        <taxon>Aphanomyces</taxon>
    </lineage>
</organism>
<dbReference type="VEuPathDB" id="FungiDB:H257_15245"/>
<dbReference type="EMBL" id="QUTH01001796">
    <property type="protein sequence ID" value="RHZ29254.1"/>
    <property type="molecule type" value="Genomic_DNA"/>
</dbReference>
<accession>A0A3R7ALT5</accession>